<feature type="region of interest" description="Disordered" evidence="7">
    <location>
        <begin position="379"/>
        <end position="402"/>
    </location>
</feature>
<dbReference type="GO" id="GO:0046854">
    <property type="term" value="P:phosphatidylinositol phosphate biosynthetic process"/>
    <property type="evidence" value="ECO:0007669"/>
    <property type="project" value="TreeGrafter"/>
</dbReference>
<comment type="similarity">
    <text evidence="6">Belongs to the Hyccin family.</text>
</comment>
<comment type="subcellular location">
    <subcellularLocation>
        <location evidence="1">Cell membrane</location>
    </subcellularLocation>
    <subcellularLocation>
        <location evidence="2">Cytoplasm</location>
        <location evidence="2">Cytosol</location>
    </subcellularLocation>
</comment>
<name>S8C0G2_9LAMI</name>
<keyword evidence="9" id="KW-1185">Reference proteome</keyword>
<comment type="caution">
    <text evidence="8">The sequence shown here is derived from an EMBL/GenBank/DDBJ whole genome shotgun (WGS) entry which is preliminary data.</text>
</comment>
<evidence type="ECO:0000256" key="6">
    <source>
        <dbReference type="ARBA" id="ARBA00034482"/>
    </source>
</evidence>
<evidence type="ECO:0000256" key="7">
    <source>
        <dbReference type="SAM" id="MobiDB-lite"/>
    </source>
</evidence>
<sequence>MDLNLHGASPSSSASSSSDRHRRADNGASQPESNGNSSDPMHSWWESISKARSRIHLLSSLLPPAASGDEGFLSSLADTDRPARSLLSNPAYSYISAAISAPSSGSGDDPLCQWLYDTYLSSDPDLRLVVLSYIPLISAVYLDRIHHPPSDDPVLLAGFEAVFLAIYSAEAKARNGKAVTVSIPDLSQPSLYHSPRNSSKSSNPHRRSGEAFVGVLSPPLEPQTAVKSTKRACIVGVALDCYYKQISQIPNWSKLDLCNSAITWAGQDCPCALDFDPEKGNTESFDNDPDETDSIAQQAKDLSLEDDRRIPLPWELLQPVLRILGHCLLGPLNSDEKSKNAASVAVRRLYARASHDLIPQAILTTRSLIRLDRAAREAATTTTTTTNSSASGSNANTPSKGRKLEVLLVSK</sequence>
<evidence type="ECO:0000256" key="2">
    <source>
        <dbReference type="ARBA" id="ARBA00004514"/>
    </source>
</evidence>
<keyword evidence="4" id="KW-0963">Cytoplasm</keyword>
<protein>
    <recommendedName>
        <fullName evidence="10">Hyccin</fullName>
    </recommendedName>
</protein>
<evidence type="ECO:0000313" key="9">
    <source>
        <dbReference type="Proteomes" id="UP000015453"/>
    </source>
</evidence>
<dbReference type="AlphaFoldDB" id="S8C0G2"/>
<dbReference type="OrthoDB" id="18937at2759"/>
<evidence type="ECO:0000313" key="8">
    <source>
        <dbReference type="EMBL" id="EPS57886.1"/>
    </source>
</evidence>
<evidence type="ECO:0000256" key="1">
    <source>
        <dbReference type="ARBA" id="ARBA00004236"/>
    </source>
</evidence>
<evidence type="ECO:0000256" key="5">
    <source>
        <dbReference type="ARBA" id="ARBA00023136"/>
    </source>
</evidence>
<evidence type="ECO:0008006" key="10">
    <source>
        <dbReference type="Google" id="ProtNLM"/>
    </source>
</evidence>
<dbReference type="GO" id="GO:0005886">
    <property type="term" value="C:plasma membrane"/>
    <property type="evidence" value="ECO:0007669"/>
    <property type="project" value="UniProtKB-SubCell"/>
</dbReference>
<keyword evidence="3" id="KW-1003">Cell membrane</keyword>
<dbReference type="InterPro" id="IPR018619">
    <property type="entry name" value="Hyccin"/>
</dbReference>
<dbReference type="GO" id="GO:0005829">
    <property type="term" value="C:cytosol"/>
    <property type="evidence" value="ECO:0007669"/>
    <property type="project" value="UniProtKB-SubCell"/>
</dbReference>
<feature type="compositionally biased region" description="Polar residues" evidence="7">
    <location>
        <begin position="27"/>
        <end position="40"/>
    </location>
</feature>
<feature type="compositionally biased region" description="Low complexity" evidence="7">
    <location>
        <begin position="379"/>
        <end position="397"/>
    </location>
</feature>
<accession>S8C0G2</accession>
<feature type="compositionally biased region" description="Low complexity" evidence="7">
    <location>
        <begin position="8"/>
        <end position="17"/>
    </location>
</feature>
<reference evidence="8 9" key="1">
    <citation type="journal article" date="2013" name="BMC Genomics">
        <title>The miniature genome of a carnivorous plant Genlisea aurea contains a low number of genes and short non-coding sequences.</title>
        <authorList>
            <person name="Leushkin E.V."/>
            <person name="Sutormin R.A."/>
            <person name="Nabieva E.R."/>
            <person name="Penin A.A."/>
            <person name="Kondrashov A.S."/>
            <person name="Logacheva M.D."/>
        </authorList>
    </citation>
    <scope>NUCLEOTIDE SEQUENCE [LARGE SCALE GENOMIC DNA]</scope>
</reference>
<dbReference type="Pfam" id="PF09790">
    <property type="entry name" value="Hyccin"/>
    <property type="match status" value="1"/>
</dbReference>
<dbReference type="EMBL" id="AUSU01009740">
    <property type="protein sequence ID" value="EPS57886.1"/>
    <property type="molecule type" value="Genomic_DNA"/>
</dbReference>
<dbReference type="Proteomes" id="UP000015453">
    <property type="component" value="Unassembled WGS sequence"/>
</dbReference>
<dbReference type="PANTHER" id="PTHR31220">
    <property type="entry name" value="HYCCIN RELATED"/>
    <property type="match status" value="1"/>
</dbReference>
<proteinExistence type="inferred from homology"/>
<evidence type="ECO:0000256" key="3">
    <source>
        <dbReference type="ARBA" id="ARBA00022475"/>
    </source>
</evidence>
<organism evidence="8 9">
    <name type="scientific">Genlisea aurea</name>
    <dbReference type="NCBI Taxonomy" id="192259"/>
    <lineage>
        <taxon>Eukaryota</taxon>
        <taxon>Viridiplantae</taxon>
        <taxon>Streptophyta</taxon>
        <taxon>Embryophyta</taxon>
        <taxon>Tracheophyta</taxon>
        <taxon>Spermatophyta</taxon>
        <taxon>Magnoliopsida</taxon>
        <taxon>eudicotyledons</taxon>
        <taxon>Gunneridae</taxon>
        <taxon>Pentapetalae</taxon>
        <taxon>asterids</taxon>
        <taxon>lamiids</taxon>
        <taxon>Lamiales</taxon>
        <taxon>Lentibulariaceae</taxon>
        <taxon>Genlisea</taxon>
    </lineage>
</organism>
<feature type="region of interest" description="Disordered" evidence="7">
    <location>
        <begin position="1"/>
        <end position="41"/>
    </location>
</feature>
<dbReference type="GO" id="GO:0072659">
    <property type="term" value="P:protein localization to plasma membrane"/>
    <property type="evidence" value="ECO:0007669"/>
    <property type="project" value="TreeGrafter"/>
</dbReference>
<keyword evidence="5" id="KW-0472">Membrane</keyword>
<evidence type="ECO:0000256" key="4">
    <source>
        <dbReference type="ARBA" id="ARBA00022490"/>
    </source>
</evidence>
<dbReference type="PANTHER" id="PTHR31220:SF1">
    <property type="entry name" value="GH21176P"/>
    <property type="match status" value="1"/>
</dbReference>
<gene>
    <name evidence="8" type="ORF">M569_16930</name>
</gene>